<evidence type="ECO:0000313" key="3">
    <source>
        <dbReference type="Proteomes" id="UP001362999"/>
    </source>
</evidence>
<evidence type="ECO:0000256" key="1">
    <source>
        <dbReference type="SAM" id="SignalP"/>
    </source>
</evidence>
<sequence length="205" mass="22367">MGWPWYITVFVFDLAHAVAKTTIINRSLFDRTTVTHTCRKTNFAPCPLPSSPLLCTLAVKTSPSTAKSASKSQGLMGLQCIITSTSPSAFSNFDASQALAQAPEPSKIYSPPILQMCFKCREQGFKHRISSCRVASKSPTCSLTKTASRTAATMSSTNPVKHQRKASELLPRSLRLRLRLRVPFFATLGLRIALRLLAFLCAGAS</sequence>
<name>A0AAV9ZXE1_9AGAR</name>
<reference evidence="2 3" key="1">
    <citation type="journal article" date="2024" name="J Genomics">
        <title>Draft genome sequencing and assembly of Favolaschia claudopus CIRM-BRFM 2984 isolated from oak limbs.</title>
        <authorList>
            <person name="Navarro D."/>
            <person name="Drula E."/>
            <person name="Chaduli D."/>
            <person name="Cazenave R."/>
            <person name="Ahrendt S."/>
            <person name="Wang J."/>
            <person name="Lipzen A."/>
            <person name="Daum C."/>
            <person name="Barry K."/>
            <person name="Grigoriev I.V."/>
            <person name="Favel A."/>
            <person name="Rosso M.N."/>
            <person name="Martin F."/>
        </authorList>
    </citation>
    <scope>NUCLEOTIDE SEQUENCE [LARGE SCALE GENOMIC DNA]</scope>
    <source>
        <strain evidence="2 3">CIRM-BRFM 2984</strain>
    </source>
</reference>
<feature type="chain" id="PRO_5043440862" description="Secreted protein" evidence="1">
    <location>
        <begin position="20"/>
        <end position="205"/>
    </location>
</feature>
<evidence type="ECO:0000313" key="2">
    <source>
        <dbReference type="EMBL" id="KAK6993186.1"/>
    </source>
</evidence>
<keyword evidence="3" id="KW-1185">Reference proteome</keyword>
<dbReference type="AlphaFoldDB" id="A0AAV9ZXE1"/>
<dbReference type="Proteomes" id="UP001362999">
    <property type="component" value="Unassembled WGS sequence"/>
</dbReference>
<feature type="signal peptide" evidence="1">
    <location>
        <begin position="1"/>
        <end position="19"/>
    </location>
</feature>
<accession>A0AAV9ZXE1</accession>
<proteinExistence type="predicted"/>
<evidence type="ECO:0008006" key="4">
    <source>
        <dbReference type="Google" id="ProtNLM"/>
    </source>
</evidence>
<dbReference type="EMBL" id="JAWWNJ010000103">
    <property type="protein sequence ID" value="KAK6993186.1"/>
    <property type="molecule type" value="Genomic_DNA"/>
</dbReference>
<gene>
    <name evidence="2" type="ORF">R3P38DRAFT_3223792</name>
</gene>
<organism evidence="2 3">
    <name type="scientific">Favolaschia claudopus</name>
    <dbReference type="NCBI Taxonomy" id="2862362"/>
    <lineage>
        <taxon>Eukaryota</taxon>
        <taxon>Fungi</taxon>
        <taxon>Dikarya</taxon>
        <taxon>Basidiomycota</taxon>
        <taxon>Agaricomycotina</taxon>
        <taxon>Agaricomycetes</taxon>
        <taxon>Agaricomycetidae</taxon>
        <taxon>Agaricales</taxon>
        <taxon>Marasmiineae</taxon>
        <taxon>Mycenaceae</taxon>
        <taxon>Favolaschia</taxon>
    </lineage>
</organism>
<comment type="caution">
    <text evidence="2">The sequence shown here is derived from an EMBL/GenBank/DDBJ whole genome shotgun (WGS) entry which is preliminary data.</text>
</comment>
<protein>
    <recommendedName>
        <fullName evidence="4">Secreted protein</fullName>
    </recommendedName>
</protein>
<keyword evidence="1" id="KW-0732">Signal</keyword>